<dbReference type="InterPro" id="IPR014776">
    <property type="entry name" value="4pyrrole_Mease_sub2"/>
</dbReference>
<comment type="subcellular location">
    <subcellularLocation>
        <location evidence="6">Cytoplasm</location>
    </subcellularLocation>
</comment>
<dbReference type="Gene3D" id="3.30.950.10">
    <property type="entry name" value="Methyltransferase, Cobalt-precorrin-4 Transmethylase, Domain 2"/>
    <property type="match status" value="1"/>
</dbReference>
<keyword evidence="5 6" id="KW-0949">S-adenosyl-L-methionine</keyword>
<dbReference type="OrthoDB" id="9809084at2"/>
<protein>
    <recommendedName>
        <fullName evidence="6">Ribosomal RNA small subunit methyltransferase I</fullName>
        <ecNumber evidence="6">2.1.1.198</ecNumber>
    </recommendedName>
    <alternativeName>
        <fullName evidence="6">16S rRNA 2'-O-ribose C1402 methyltransferase</fullName>
    </alternativeName>
    <alternativeName>
        <fullName evidence="6">rRNA (cytidine-2'-O-)-methyltransferase RsmI</fullName>
    </alternativeName>
</protein>
<evidence type="ECO:0000256" key="4">
    <source>
        <dbReference type="ARBA" id="ARBA00022679"/>
    </source>
</evidence>
<sequence>MTQDDKPERPESPETGPEAGADAQGSADAAGEGGAGWRRAPGRIAPGLHLVSTPIGAARDITLRALDLFAGADVLAAEDTRSLRRLMEIHGVRLGGRPLIAYHDHNGAQVRPRLMAYLAEGKSVAYASEAGTPLVADPGFQLARAATAEGHTVLAAPGASAVLAALAVAGLPSDRFCFVGFPPAQGGARRAWLDEVTAIPATLVLYESPKRVHRLLGELAHHGGREAALCRELTKRYEEVIRGTLDDVARAIEGRDLKGEIVVLLGRPDAQAQDIDLDAALRAAMDGASLREAVDAVTEATGLKRRQVYQRALALAKDDD</sequence>
<comment type="caution">
    <text evidence="10">The sequence shown here is derived from an EMBL/GenBank/DDBJ whole genome shotgun (WGS) entry which is preliminary data.</text>
</comment>
<dbReference type="EC" id="2.1.1.198" evidence="6"/>
<proteinExistence type="inferred from homology"/>
<comment type="similarity">
    <text evidence="6">Belongs to the methyltransferase superfamily. RsmI family.</text>
</comment>
<feature type="domain" description="RsmI HTH" evidence="9">
    <location>
        <begin position="272"/>
        <end position="315"/>
    </location>
</feature>
<dbReference type="RefSeq" id="WP_109535397.1">
    <property type="nucleotide sequence ID" value="NZ_QEYD01000019.1"/>
</dbReference>
<dbReference type="InterPro" id="IPR008189">
    <property type="entry name" value="rRNA_ssu_MeTfrase_I"/>
</dbReference>
<dbReference type="GO" id="GO:0070677">
    <property type="term" value="F:rRNA (cytosine-2'-O-)-methyltransferase activity"/>
    <property type="evidence" value="ECO:0007669"/>
    <property type="project" value="UniProtKB-UniRule"/>
</dbReference>
<evidence type="ECO:0000259" key="9">
    <source>
        <dbReference type="Pfam" id="PF23016"/>
    </source>
</evidence>
<feature type="domain" description="Tetrapyrrole methylase" evidence="8">
    <location>
        <begin position="48"/>
        <end position="248"/>
    </location>
</feature>
<dbReference type="CDD" id="cd11648">
    <property type="entry name" value="RsmI"/>
    <property type="match status" value="1"/>
</dbReference>
<name>A0A2U2C430_9RHOB</name>
<keyword evidence="3 6" id="KW-0489">Methyltransferase</keyword>
<evidence type="ECO:0000256" key="6">
    <source>
        <dbReference type="HAMAP-Rule" id="MF_01877"/>
    </source>
</evidence>
<dbReference type="InterPro" id="IPR053910">
    <property type="entry name" value="RsmI_HTH"/>
</dbReference>
<evidence type="ECO:0000256" key="2">
    <source>
        <dbReference type="ARBA" id="ARBA00022552"/>
    </source>
</evidence>
<dbReference type="AlphaFoldDB" id="A0A2U2C430"/>
<dbReference type="PIRSF" id="PIRSF005917">
    <property type="entry name" value="MTase_YraL"/>
    <property type="match status" value="1"/>
</dbReference>
<dbReference type="HAMAP" id="MF_01877">
    <property type="entry name" value="16SrRNA_methyltr_I"/>
    <property type="match status" value="1"/>
</dbReference>
<evidence type="ECO:0000259" key="8">
    <source>
        <dbReference type="Pfam" id="PF00590"/>
    </source>
</evidence>
<dbReference type="Proteomes" id="UP000244940">
    <property type="component" value="Unassembled WGS sequence"/>
</dbReference>
<dbReference type="InterPro" id="IPR035996">
    <property type="entry name" value="4pyrrol_Methylase_sf"/>
</dbReference>
<feature type="compositionally biased region" description="Low complexity" evidence="7">
    <location>
        <begin position="19"/>
        <end position="30"/>
    </location>
</feature>
<evidence type="ECO:0000256" key="5">
    <source>
        <dbReference type="ARBA" id="ARBA00022691"/>
    </source>
</evidence>
<evidence type="ECO:0000256" key="7">
    <source>
        <dbReference type="SAM" id="MobiDB-lite"/>
    </source>
</evidence>
<evidence type="ECO:0000313" key="11">
    <source>
        <dbReference type="Proteomes" id="UP000244940"/>
    </source>
</evidence>
<keyword evidence="1 6" id="KW-0963">Cytoplasm</keyword>
<dbReference type="Pfam" id="PF00590">
    <property type="entry name" value="TP_methylase"/>
    <property type="match status" value="1"/>
</dbReference>
<keyword evidence="11" id="KW-1185">Reference proteome</keyword>
<evidence type="ECO:0000256" key="3">
    <source>
        <dbReference type="ARBA" id="ARBA00022603"/>
    </source>
</evidence>
<dbReference type="InterPro" id="IPR014777">
    <property type="entry name" value="4pyrrole_Mease_sub1"/>
</dbReference>
<evidence type="ECO:0000256" key="1">
    <source>
        <dbReference type="ARBA" id="ARBA00022490"/>
    </source>
</evidence>
<comment type="catalytic activity">
    <reaction evidence="6">
        <text>cytidine(1402) in 16S rRNA + S-adenosyl-L-methionine = 2'-O-methylcytidine(1402) in 16S rRNA + S-adenosyl-L-homocysteine + H(+)</text>
        <dbReference type="Rhea" id="RHEA:42924"/>
        <dbReference type="Rhea" id="RHEA-COMP:10285"/>
        <dbReference type="Rhea" id="RHEA-COMP:10286"/>
        <dbReference type="ChEBI" id="CHEBI:15378"/>
        <dbReference type="ChEBI" id="CHEBI:57856"/>
        <dbReference type="ChEBI" id="CHEBI:59789"/>
        <dbReference type="ChEBI" id="CHEBI:74495"/>
        <dbReference type="ChEBI" id="CHEBI:82748"/>
        <dbReference type="EC" id="2.1.1.198"/>
    </reaction>
</comment>
<feature type="region of interest" description="Disordered" evidence="7">
    <location>
        <begin position="1"/>
        <end position="38"/>
    </location>
</feature>
<feature type="compositionally biased region" description="Basic and acidic residues" evidence="7">
    <location>
        <begin position="1"/>
        <end position="12"/>
    </location>
</feature>
<comment type="function">
    <text evidence="6">Catalyzes the 2'-O-methylation of the ribose of cytidine 1402 (C1402) in 16S rRNA.</text>
</comment>
<dbReference type="PANTHER" id="PTHR46111">
    <property type="entry name" value="RIBOSOMAL RNA SMALL SUBUNIT METHYLTRANSFERASE I"/>
    <property type="match status" value="1"/>
</dbReference>
<gene>
    <name evidence="6" type="primary">rsmI</name>
    <name evidence="10" type="ORF">C4N9_21490</name>
</gene>
<dbReference type="GeneID" id="94367473"/>
<keyword evidence="2 6" id="KW-0698">rRNA processing</keyword>
<dbReference type="GO" id="GO:0005737">
    <property type="term" value="C:cytoplasm"/>
    <property type="evidence" value="ECO:0007669"/>
    <property type="project" value="UniProtKB-SubCell"/>
</dbReference>
<dbReference type="Gene3D" id="3.40.1010.10">
    <property type="entry name" value="Cobalt-precorrin-4 Transmethylase, Domain 1"/>
    <property type="match status" value="1"/>
</dbReference>
<keyword evidence="4 6" id="KW-0808">Transferase</keyword>
<accession>A0A2U2C430</accession>
<dbReference type="Pfam" id="PF23016">
    <property type="entry name" value="RsmI_C"/>
    <property type="match status" value="1"/>
</dbReference>
<dbReference type="InterPro" id="IPR000878">
    <property type="entry name" value="4pyrrol_Mease"/>
</dbReference>
<dbReference type="PANTHER" id="PTHR46111:SF1">
    <property type="entry name" value="RIBOSOMAL RNA SMALL SUBUNIT METHYLTRANSFERASE I"/>
    <property type="match status" value="1"/>
</dbReference>
<reference evidence="10 11" key="1">
    <citation type="submission" date="2018-05" db="EMBL/GenBank/DDBJ databases">
        <title>Pararhodobacter marina sp. nov., isolated from deep-sea water of the Indian Ocean.</title>
        <authorList>
            <person name="Lai Q.Sr."/>
            <person name="Liu X."/>
            <person name="Shao Z."/>
        </authorList>
    </citation>
    <scope>NUCLEOTIDE SEQUENCE [LARGE SCALE GENOMIC DNA]</scope>
    <source>
        <strain evidence="10 11">CIC4N-9</strain>
    </source>
</reference>
<dbReference type="EMBL" id="QEYD01000019">
    <property type="protein sequence ID" value="PWE26564.1"/>
    <property type="molecule type" value="Genomic_DNA"/>
</dbReference>
<organism evidence="10 11">
    <name type="scientific">Pararhodobacter marinus</name>
    <dbReference type="NCBI Taxonomy" id="2184063"/>
    <lineage>
        <taxon>Bacteria</taxon>
        <taxon>Pseudomonadati</taxon>
        <taxon>Pseudomonadota</taxon>
        <taxon>Alphaproteobacteria</taxon>
        <taxon>Rhodobacterales</taxon>
        <taxon>Paracoccaceae</taxon>
        <taxon>Pararhodobacter</taxon>
    </lineage>
</organism>
<dbReference type="FunFam" id="3.30.950.10:FF:000002">
    <property type="entry name" value="Ribosomal RNA small subunit methyltransferase I"/>
    <property type="match status" value="1"/>
</dbReference>
<evidence type="ECO:0000313" key="10">
    <source>
        <dbReference type="EMBL" id="PWE26564.1"/>
    </source>
</evidence>
<dbReference type="SUPFAM" id="SSF53790">
    <property type="entry name" value="Tetrapyrrole methylase"/>
    <property type="match status" value="1"/>
</dbReference>